<evidence type="ECO:0000256" key="5">
    <source>
        <dbReference type="SAM" id="Phobius"/>
    </source>
</evidence>
<evidence type="ECO:0000256" key="1">
    <source>
        <dbReference type="ARBA" id="ARBA00004127"/>
    </source>
</evidence>
<keyword evidence="4 5" id="KW-0472">Membrane</keyword>
<name>A0AAD9IIZ4_PROWI</name>
<dbReference type="GO" id="GO:0003865">
    <property type="term" value="F:3-oxo-5-alpha-steroid 4-dehydrogenase activity"/>
    <property type="evidence" value="ECO:0007669"/>
    <property type="project" value="TreeGrafter"/>
</dbReference>
<dbReference type="GO" id="GO:0016095">
    <property type="term" value="P:polyprenol catabolic process"/>
    <property type="evidence" value="ECO:0007669"/>
    <property type="project" value="TreeGrafter"/>
</dbReference>
<evidence type="ECO:0000256" key="3">
    <source>
        <dbReference type="ARBA" id="ARBA00022989"/>
    </source>
</evidence>
<dbReference type="PANTHER" id="PTHR14624:SF0">
    <property type="entry name" value="POLYPRENOL REDUCTASE"/>
    <property type="match status" value="1"/>
</dbReference>
<accession>A0AAD9IIZ4</accession>
<reference evidence="7" key="1">
    <citation type="submission" date="2021-01" db="EMBL/GenBank/DDBJ databases">
        <authorList>
            <person name="Eckstrom K.M.E."/>
        </authorList>
    </citation>
    <scope>NUCLEOTIDE SEQUENCE</scope>
    <source>
        <strain evidence="7">UVCC 0001</strain>
    </source>
</reference>
<evidence type="ECO:0000313" key="7">
    <source>
        <dbReference type="EMBL" id="KAK2079178.1"/>
    </source>
</evidence>
<feature type="transmembrane region" description="Helical" evidence="5">
    <location>
        <begin position="17"/>
        <end position="38"/>
    </location>
</feature>
<dbReference type="Proteomes" id="UP001255856">
    <property type="component" value="Unassembled WGS sequence"/>
</dbReference>
<dbReference type="GO" id="GO:0006488">
    <property type="term" value="P:dolichol-linked oligosaccharide biosynthetic process"/>
    <property type="evidence" value="ECO:0007669"/>
    <property type="project" value="InterPro"/>
</dbReference>
<keyword evidence="8" id="KW-1185">Reference proteome</keyword>
<sequence>MDVCGVLADALPVLLQLYWILCTGGEAAVILSACRGKLVDMKPPKAFGPLSDWTVPQKWFAHFYAIGALCTLAIFGAELHLPSPTPATKLSLLALAAFEIHLVRRYLETTVLMRYPPTARMHGIAYVYGLRQGGGLFELVSCPHYFAEIVIYGGLALLVVNLILAAGMTQRWYRRQFKSYPPRRKALVPWVY</sequence>
<feature type="transmembrane region" description="Helical" evidence="5">
    <location>
        <begin position="149"/>
        <end position="168"/>
    </location>
</feature>
<keyword evidence="3 5" id="KW-1133">Transmembrane helix</keyword>
<comment type="caution">
    <text evidence="7">The sequence shown here is derived from an EMBL/GenBank/DDBJ whole genome shotgun (WGS) entry which is preliminary data.</text>
</comment>
<keyword evidence="2 5" id="KW-0812">Transmembrane</keyword>
<dbReference type="InterPro" id="IPR001104">
    <property type="entry name" value="3-oxo-5_a-steroid_4-DH_C"/>
</dbReference>
<feature type="transmembrane region" description="Helical" evidence="5">
    <location>
        <begin position="59"/>
        <end position="77"/>
    </location>
</feature>
<dbReference type="PROSITE" id="PS50244">
    <property type="entry name" value="S5A_REDUCTASE"/>
    <property type="match status" value="1"/>
</dbReference>
<dbReference type="Pfam" id="PF02544">
    <property type="entry name" value="Steroid_dh"/>
    <property type="match status" value="1"/>
</dbReference>
<protein>
    <recommendedName>
        <fullName evidence="6">3-oxo-5-alpha-steroid 4-dehydrogenase C-terminal domain-containing protein</fullName>
    </recommendedName>
</protein>
<evidence type="ECO:0000313" key="8">
    <source>
        <dbReference type="Proteomes" id="UP001255856"/>
    </source>
</evidence>
<comment type="subcellular location">
    <subcellularLocation>
        <location evidence="1">Endomembrane system</location>
        <topology evidence="1">Multi-pass membrane protein</topology>
    </subcellularLocation>
</comment>
<dbReference type="InterPro" id="IPR039698">
    <property type="entry name" value="Dfg10/SRD5A3"/>
</dbReference>
<proteinExistence type="predicted"/>
<evidence type="ECO:0000259" key="6">
    <source>
        <dbReference type="Pfam" id="PF02544"/>
    </source>
</evidence>
<evidence type="ECO:0000256" key="2">
    <source>
        <dbReference type="ARBA" id="ARBA00022692"/>
    </source>
</evidence>
<evidence type="ECO:0000256" key="4">
    <source>
        <dbReference type="ARBA" id="ARBA00023136"/>
    </source>
</evidence>
<organism evidence="7 8">
    <name type="scientific">Prototheca wickerhamii</name>
    <dbReference type="NCBI Taxonomy" id="3111"/>
    <lineage>
        <taxon>Eukaryota</taxon>
        <taxon>Viridiplantae</taxon>
        <taxon>Chlorophyta</taxon>
        <taxon>core chlorophytes</taxon>
        <taxon>Trebouxiophyceae</taxon>
        <taxon>Chlorellales</taxon>
        <taxon>Chlorellaceae</taxon>
        <taxon>Prototheca</taxon>
    </lineage>
</organism>
<dbReference type="GO" id="GO:0005783">
    <property type="term" value="C:endoplasmic reticulum"/>
    <property type="evidence" value="ECO:0007669"/>
    <property type="project" value="TreeGrafter"/>
</dbReference>
<dbReference type="AlphaFoldDB" id="A0AAD9IIZ4"/>
<dbReference type="PANTHER" id="PTHR14624">
    <property type="entry name" value="DFG10 PROTEIN"/>
    <property type="match status" value="1"/>
</dbReference>
<dbReference type="EMBL" id="JASFZW010000003">
    <property type="protein sequence ID" value="KAK2079178.1"/>
    <property type="molecule type" value="Genomic_DNA"/>
</dbReference>
<gene>
    <name evidence="7" type="ORF">QBZ16_002869</name>
</gene>
<feature type="domain" description="3-oxo-5-alpha-steroid 4-dehydrogenase C-terminal" evidence="6">
    <location>
        <begin position="132"/>
        <end position="192"/>
    </location>
</feature>